<dbReference type="EMBL" id="NHZQ01000363">
    <property type="protein sequence ID" value="PSK40050.1"/>
    <property type="molecule type" value="Genomic_DNA"/>
</dbReference>
<evidence type="ECO:0000259" key="3">
    <source>
        <dbReference type="Pfam" id="PF16862"/>
    </source>
</evidence>
<evidence type="ECO:0000313" key="5">
    <source>
        <dbReference type="Proteomes" id="UP000243723"/>
    </source>
</evidence>
<comment type="caution">
    <text evidence="4">The sequence shown here is derived from an EMBL/GenBank/DDBJ whole genome shotgun (WGS) entry which is preliminary data.</text>
</comment>
<dbReference type="Gene3D" id="3.20.20.80">
    <property type="entry name" value="Glycosidases"/>
    <property type="match status" value="1"/>
</dbReference>
<evidence type="ECO:0000256" key="1">
    <source>
        <dbReference type="SAM" id="MobiDB-lite"/>
    </source>
</evidence>
<feature type="chain" id="PRO_5015115231" description="Beta-glucuronidase C-terminal domain-containing protein" evidence="2">
    <location>
        <begin position="18"/>
        <end position="623"/>
    </location>
</feature>
<dbReference type="PANTHER" id="PTHR36183">
    <property type="entry name" value="BETA-GLUCURONIDASE"/>
    <property type="match status" value="1"/>
</dbReference>
<evidence type="ECO:0000313" key="4">
    <source>
        <dbReference type="EMBL" id="PSK40050.1"/>
    </source>
</evidence>
<organism evidence="4 5">
    <name type="scientific">Elsinoe australis</name>
    <dbReference type="NCBI Taxonomy" id="40998"/>
    <lineage>
        <taxon>Eukaryota</taxon>
        <taxon>Fungi</taxon>
        <taxon>Dikarya</taxon>
        <taxon>Ascomycota</taxon>
        <taxon>Pezizomycotina</taxon>
        <taxon>Dothideomycetes</taxon>
        <taxon>Dothideomycetidae</taxon>
        <taxon>Myriangiales</taxon>
        <taxon>Elsinoaceae</taxon>
        <taxon>Elsinoe</taxon>
    </lineage>
</organism>
<keyword evidence="5" id="KW-1185">Reference proteome</keyword>
<feature type="signal peptide" evidence="2">
    <location>
        <begin position="1"/>
        <end position="17"/>
    </location>
</feature>
<dbReference type="InterPro" id="IPR031728">
    <property type="entry name" value="GlcAase_C"/>
</dbReference>
<feature type="region of interest" description="Disordered" evidence="1">
    <location>
        <begin position="555"/>
        <end position="597"/>
    </location>
</feature>
<dbReference type="InterPro" id="IPR017853">
    <property type="entry name" value="GH"/>
</dbReference>
<protein>
    <recommendedName>
        <fullName evidence="3">Beta-glucuronidase C-terminal domain-containing protein</fullName>
    </recommendedName>
</protein>
<sequence>MAPSLLFALSSLSLAAAQGNLNLRPIASLANGSTRYSDFIDPSFAGFGIEPSNLFSFTGYDKPNELSFNLIGNLNNYTGAPPHLRLGGNTQDYMVFSEDQQQYTWINNPNATGQGNFASDSMLIGPKFFEVVNRFPYGTPVTWGLNLAYSDPDYLDRITQMAEQVTKNVPNVKLVSFEIGNEPDLYLQNGFRTGEWGGRVYSQQWLTRAQAVFDRVLKPLNLSSNFFEPGTTANTIGTSFQIEDMTELGIETAANGTDNTTFISSWNQHDYYYFVGVTGRPLTLEEFMDLQSTNIQFAAWETQIQQSDATPYPYALREMCSVGPIGMEGITNTFGNALWTLNFFLYAATLNITSVQMHMTDNSNASAWQPLEMYNRQPFVRPLYYGYAAFDQIIGPSCTTQVAPLDLGPQPDGYNGKIKTYSIYQAGQLATVVIINARMANVTQTDKKSLSVTITLPSSLAGQDVHLAYLSNDGADATAGTVWNGISYEAQGSNGRATVVDNSDRTVRVGSDGTATVNVRDSEALAVNVGGRVGQGQPDKMACAAIAARSQAIGPTPVTSGVEESGSSSGTGGSATASQGTSRSGNNGAASASPTGMGGRVSVEVLSVLGAAVLGTVLLLIGS</sequence>
<name>A0A2P7YVR2_9PEZI</name>
<accession>A0A2P7YVR2</accession>
<dbReference type="Pfam" id="PF16862">
    <property type="entry name" value="Glyco_hydro_79C"/>
    <property type="match status" value="1"/>
</dbReference>
<dbReference type="OrthoDB" id="2831684at2759"/>
<dbReference type="InterPro" id="IPR052974">
    <property type="entry name" value="GH79_Enzymes"/>
</dbReference>
<reference evidence="4 5" key="1">
    <citation type="submission" date="2017-05" db="EMBL/GenBank/DDBJ databases">
        <title>Draft genome sequence of Elsinoe australis.</title>
        <authorList>
            <person name="Cheng Q."/>
        </authorList>
    </citation>
    <scope>NUCLEOTIDE SEQUENCE [LARGE SCALE GENOMIC DNA]</scope>
    <source>
        <strain evidence="4 5">NL1</strain>
    </source>
</reference>
<proteinExistence type="predicted"/>
<dbReference type="SUPFAM" id="SSF51445">
    <property type="entry name" value="(Trans)glycosidases"/>
    <property type="match status" value="1"/>
</dbReference>
<evidence type="ECO:0000256" key="2">
    <source>
        <dbReference type="SAM" id="SignalP"/>
    </source>
</evidence>
<feature type="domain" description="Beta-glucuronidase C-terminal" evidence="3">
    <location>
        <begin position="421"/>
        <end position="525"/>
    </location>
</feature>
<dbReference type="PANTHER" id="PTHR36183:SF2">
    <property type="entry name" value="BETA-GLUCURONIDASE C-TERMINAL DOMAIN-CONTAINING PROTEIN"/>
    <property type="match status" value="1"/>
</dbReference>
<gene>
    <name evidence="4" type="ORF">B9Z65_7990</name>
</gene>
<keyword evidence="2" id="KW-0732">Signal</keyword>
<feature type="compositionally biased region" description="Low complexity" evidence="1">
    <location>
        <begin position="555"/>
        <end position="593"/>
    </location>
</feature>
<dbReference type="Proteomes" id="UP000243723">
    <property type="component" value="Unassembled WGS sequence"/>
</dbReference>
<dbReference type="AlphaFoldDB" id="A0A2P7YVR2"/>